<name>A0A670ZCX2_PSETE</name>
<reference evidence="1" key="2">
    <citation type="submission" date="2025-09" db="UniProtKB">
        <authorList>
            <consortium name="Ensembl"/>
        </authorList>
    </citation>
    <scope>IDENTIFICATION</scope>
</reference>
<organism evidence="1 2">
    <name type="scientific">Pseudonaja textilis</name>
    <name type="common">Eastern brown snake</name>
    <dbReference type="NCBI Taxonomy" id="8673"/>
    <lineage>
        <taxon>Eukaryota</taxon>
        <taxon>Metazoa</taxon>
        <taxon>Chordata</taxon>
        <taxon>Craniata</taxon>
        <taxon>Vertebrata</taxon>
        <taxon>Euteleostomi</taxon>
        <taxon>Lepidosauria</taxon>
        <taxon>Squamata</taxon>
        <taxon>Bifurcata</taxon>
        <taxon>Unidentata</taxon>
        <taxon>Episquamata</taxon>
        <taxon>Toxicofera</taxon>
        <taxon>Serpentes</taxon>
        <taxon>Colubroidea</taxon>
        <taxon>Elapidae</taxon>
        <taxon>Hydrophiinae</taxon>
        <taxon>Pseudonaja</taxon>
    </lineage>
</organism>
<keyword evidence="2" id="KW-1185">Reference proteome</keyword>
<evidence type="ECO:0000313" key="1">
    <source>
        <dbReference type="Ensembl" id="ENSPTXP00000019703.1"/>
    </source>
</evidence>
<sequence>VSIQNLTMARMMMQTAQRPIRSHHATCPVTWGDVKTLTAKVQALLQHQQVEQTPENLCTAIFAVLTANSLAIICLCLIVHSCPLASAALIPLKHSLEQ</sequence>
<dbReference type="Proteomes" id="UP000472273">
    <property type="component" value="Unplaced"/>
</dbReference>
<reference evidence="1" key="1">
    <citation type="submission" date="2025-08" db="UniProtKB">
        <authorList>
            <consortium name="Ensembl"/>
        </authorList>
    </citation>
    <scope>IDENTIFICATION</scope>
</reference>
<dbReference type="GeneTree" id="ENSGT00960000192512"/>
<dbReference type="Ensembl" id="ENSPTXT00000020302.1">
    <property type="protein sequence ID" value="ENSPTXP00000019703.1"/>
    <property type="gene ID" value="ENSPTXG00000013623.1"/>
</dbReference>
<protein>
    <submittedName>
        <fullName evidence="1">Uncharacterized protein</fullName>
    </submittedName>
</protein>
<accession>A0A670ZCX2</accession>
<proteinExistence type="predicted"/>
<evidence type="ECO:0000313" key="2">
    <source>
        <dbReference type="Proteomes" id="UP000472273"/>
    </source>
</evidence>
<dbReference type="AlphaFoldDB" id="A0A670ZCX2"/>